<dbReference type="AlphaFoldDB" id="A0A0C1V4M8"/>
<dbReference type="InterPro" id="IPR036866">
    <property type="entry name" value="RibonucZ/Hydroxyglut_hydro"/>
</dbReference>
<protein>
    <submittedName>
        <fullName evidence="1">MBL fold metallo-hydrolase</fullName>
    </submittedName>
</protein>
<reference evidence="1" key="3">
    <citation type="submission" date="2020-02" db="EMBL/GenBank/DDBJ databases">
        <authorList>
            <person name="Sarangi A.N."/>
            <person name="Ghosh S."/>
            <person name="Mukherjee M."/>
            <person name="Tripathy S."/>
        </authorList>
    </citation>
    <scope>NUCLEOTIDE SEQUENCE</scope>
    <source>
        <strain evidence="1">BDU141951</strain>
    </source>
</reference>
<reference evidence="1" key="2">
    <citation type="journal article" date="2015" name="Genome Announc.">
        <title>Draft Genome Sequence of Filamentous Marine Cyanobacterium Lyngbya confervoides Strain BDU141951.</title>
        <authorList>
            <person name="Chandrababunaidu M.M."/>
            <person name="Sen D."/>
            <person name="Tripathy S."/>
        </authorList>
    </citation>
    <scope>NUCLEOTIDE SEQUENCE</scope>
    <source>
        <strain evidence="1">BDU141951</strain>
    </source>
</reference>
<dbReference type="PANTHER" id="PTHR39189:SF1">
    <property type="entry name" value="UPF0173 METAL-DEPENDENT HYDROLASE YTKL"/>
    <property type="match status" value="1"/>
</dbReference>
<dbReference type="SUPFAM" id="SSF56281">
    <property type="entry name" value="Metallo-hydrolase/oxidoreductase"/>
    <property type="match status" value="1"/>
</dbReference>
<dbReference type="Pfam" id="PF13483">
    <property type="entry name" value="Lactamase_B_3"/>
    <property type="match status" value="1"/>
</dbReference>
<organism evidence="1">
    <name type="scientific">Lyngbya confervoides BDU141951</name>
    <dbReference type="NCBI Taxonomy" id="1574623"/>
    <lineage>
        <taxon>Bacteria</taxon>
        <taxon>Bacillati</taxon>
        <taxon>Cyanobacteriota</taxon>
        <taxon>Cyanophyceae</taxon>
        <taxon>Oscillatoriophycideae</taxon>
        <taxon>Oscillatoriales</taxon>
        <taxon>Microcoleaceae</taxon>
        <taxon>Lyngbya</taxon>
    </lineage>
</organism>
<reference evidence="1" key="1">
    <citation type="submission" date="2014-11" db="EMBL/GenBank/DDBJ databases">
        <authorList>
            <person name="Malar M.C."/>
            <person name="Sen D."/>
            <person name="Tripathy S."/>
        </authorList>
    </citation>
    <scope>NUCLEOTIDE SEQUENCE</scope>
    <source>
        <strain evidence="1">BDU141951</strain>
    </source>
</reference>
<comment type="caution">
    <text evidence="1">The sequence shown here is derived from an EMBL/GenBank/DDBJ whole genome shotgun (WGS) entry which is preliminary data.</text>
</comment>
<gene>
    <name evidence="1" type="ORF">QQ91_007255</name>
</gene>
<evidence type="ECO:0000313" key="1">
    <source>
        <dbReference type="EMBL" id="NEV66911.1"/>
    </source>
</evidence>
<dbReference type="EMBL" id="JTHE02000003">
    <property type="protein sequence ID" value="NEV66911.1"/>
    <property type="molecule type" value="Genomic_DNA"/>
</dbReference>
<proteinExistence type="predicted"/>
<dbReference type="Gene3D" id="3.60.15.10">
    <property type="entry name" value="Ribonuclease Z/Hydroxyacylglutathione hydrolase-like"/>
    <property type="match status" value="1"/>
</dbReference>
<dbReference type="PANTHER" id="PTHR39189">
    <property type="entry name" value="UPF0173 METAL-DEPENDENT HYDROLASE YTKL"/>
    <property type="match status" value="1"/>
</dbReference>
<sequence>MQRRRFVRQFGMGFATALGLGLTSTWRSAQAQSSGVTVRSLGHTSFLFEGNGRRILTNPFRSIGCTAGYPSPAVASDVVLISSRLFDEGGLLEGLPGNPPILSEQGEYELPPIRMKSVEVDHDREGGRRFGSNLIWRWEQGGLTFVHMGGAAAPVSVEEQIQLGRPDVMLVPVGGGPKAYDAEEAVAAIRALNPRIVIPTHYRTAAADDETCDIAGLQPFLDRMSGTPTRQSGSTVSLSTGSLPSSGMVIQIMG</sequence>
<name>A0A0C1V4M8_9CYAN</name>
<accession>A0A0C1V4M8</accession>